<protein>
    <submittedName>
        <fullName evidence="1">Uncharacterized protein</fullName>
    </submittedName>
</protein>
<keyword evidence="2" id="KW-1185">Reference proteome</keyword>
<reference evidence="1 2" key="1">
    <citation type="journal article" date="2021" name="Nat. Commun.">
        <title>Genetic determinants of endophytism in the Arabidopsis root mycobiome.</title>
        <authorList>
            <person name="Mesny F."/>
            <person name="Miyauchi S."/>
            <person name="Thiergart T."/>
            <person name="Pickel B."/>
            <person name="Atanasova L."/>
            <person name="Karlsson M."/>
            <person name="Huettel B."/>
            <person name="Barry K.W."/>
            <person name="Haridas S."/>
            <person name="Chen C."/>
            <person name="Bauer D."/>
            <person name="Andreopoulos W."/>
            <person name="Pangilinan J."/>
            <person name="LaButti K."/>
            <person name="Riley R."/>
            <person name="Lipzen A."/>
            <person name="Clum A."/>
            <person name="Drula E."/>
            <person name="Henrissat B."/>
            <person name="Kohler A."/>
            <person name="Grigoriev I.V."/>
            <person name="Martin F.M."/>
            <person name="Hacquard S."/>
        </authorList>
    </citation>
    <scope>NUCLEOTIDE SEQUENCE [LARGE SCALE GENOMIC DNA]</scope>
    <source>
        <strain evidence="1 2">MPI-CAGE-CH-0241</strain>
    </source>
</reference>
<dbReference type="EMBL" id="JAGPYM010000008">
    <property type="protein sequence ID" value="KAH6891470.1"/>
    <property type="molecule type" value="Genomic_DNA"/>
</dbReference>
<accession>A0A9P8W7T5</accession>
<organism evidence="1 2">
    <name type="scientific">Thelonectria olida</name>
    <dbReference type="NCBI Taxonomy" id="1576542"/>
    <lineage>
        <taxon>Eukaryota</taxon>
        <taxon>Fungi</taxon>
        <taxon>Dikarya</taxon>
        <taxon>Ascomycota</taxon>
        <taxon>Pezizomycotina</taxon>
        <taxon>Sordariomycetes</taxon>
        <taxon>Hypocreomycetidae</taxon>
        <taxon>Hypocreales</taxon>
        <taxon>Nectriaceae</taxon>
        <taxon>Thelonectria</taxon>
    </lineage>
</organism>
<comment type="caution">
    <text evidence="1">The sequence shown here is derived from an EMBL/GenBank/DDBJ whole genome shotgun (WGS) entry which is preliminary data.</text>
</comment>
<dbReference type="Proteomes" id="UP000777438">
    <property type="component" value="Unassembled WGS sequence"/>
</dbReference>
<name>A0A9P8W7T5_9HYPO</name>
<proteinExistence type="predicted"/>
<gene>
    <name evidence="1" type="ORF">B0T10DRAFT_485366</name>
</gene>
<evidence type="ECO:0000313" key="1">
    <source>
        <dbReference type="EMBL" id="KAH6891470.1"/>
    </source>
</evidence>
<dbReference type="OrthoDB" id="3552169at2759"/>
<sequence>MTNMPPPASTRAERLIANIEILCGKGDYDFEEESQDYSEYWTLVRRDHGTWFGDVLFMTKMCSSSESAWAELDRVLDAGARKKQSSEQ</sequence>
<dbReference type="AlphaFoldDB" id="A0A9P8W7T5"/>
<evidence type="ECO:0000313" key="2">
    <source>
        <dbReference type="Proteomes" id="UP000777438"/>
    </source>
</evidence>